<proteinExistence type="predicted"/>
<dbReference type="EMBL" id="FOJI01000001">
    <property type="protein sequence ID" value="SEV84516.1"/>
    <property type="molecule type" value="Genomic_DNA"/>
</dbReference>
<feature type="transmembrane region" description="Helical" evidence="2">
    <location>
        <begin position="190"/>
        <end position="207"/>
    </location>
</feature>
<organism evidence="3 4">
    <name type="scientific">[Clostridium] fimetarium</name>
    <dbReference type="NCBI Taxonomy" id="99656"/>
    <lineage>
        <taxon>Bacteria</taxon>
        <taxon>Bacillati</taxon>
        <taxon>Bacillota</taxon>
        <taxon>Clostridia</taxon>
        <taxon>Lachnospirales</taxon>
        <taxon>Lachnospiraceae</taxon>
    </lineage>
</organism>
<feature type="transmembrane region" description="Helical" evidence="2">
    <location>
        <begin position="135"/>
        <end position="155"/>
    </location>
</feature>
<reference evidence="3 4" key="1">
    <citation type="submission" date="2016-10" db="EMBL/GenBank/DDBJ databases">
        <authorList>
            <person name="de Groot N.N."/>
        </authorList>
    </citation>
    <scope>NUCLEOTIDE SEQUENCE [LARGE SCALE GENOMIC DNA]</scope>
    <source>
        <strain evidence="3 4">DSM 9179</strain>
    </source>
</reference>
<feature type="transmembrane region" description="Helical" evidence="2">
    <location>
        <begin position="111"/>
        <end position="129"/>
    </location>
</feature>
<keyword evidence="4" id="KW-1185">Reference proteome</keyword>
<feature type="transmembrane region" description="Helical" evidence="2">
    <location>
        <begin position="52"/>
        <end position="77"/>
    </location>
</feature>
<feature type="region of interest" description="Disordered" evidence="1">
    <location>
        <begin position="325"/>
        <end position="351"/>
    </location>
</feature>
<feature type="transmembrane region" description="Helical" evidence="2">
    <location>
        <begin position="245"/>
        <end position="268"/>
    </location>
</feature>
<evidence type="ECO:0000256" key="2">
    <source>
        <dbReference type="SAM" id="Phobius"/>
    </source>
</evidence>
<keyword evidence="2" id="KW-1133">Transmembrane helix</keyword>
<dbReference type="STRING" id="99656.SAMN05421659_101284"/>
<name>A0A1I0M9W8_9FIRM</name>
<accession>A0A1I0M9W8</accession>
<evidence type="ECO:0000256" key="1">
    <source>
        <dbReference type="SAM" id="MobiDB-lite"/>
    </source>
</evidence>
<keyword evidence="2" id="KW-0812">Transmembrane</keyword>
<dbReference type="AlphaFoldDB" id="A0A1I0M9W8"/>
<evidence type="ECO:0000313" key="4">
    <source>
        <dbReference type="Proteomes" id="UP000199701"/>
    </source>
</evidence>
<feature type="transmembrane region" description="Helical" evidence="2">
    <location>
        <begin position="219"/>
        <end position="238"/>
    </location>
</feature>
<dbReference type="OrthoDB" id="1766220at2"/>
<keyword evidence="2" id="KW-0472">Membrane</keyword>
<gene>
    <name evidence="3" type="ORF">SAMN05421659_101284</name>
</gene>
<dbReference type="RefSeq" id="WP_092449833.1">
    <property type="nucleotide sequence ID" value="NZ_FOJI01000001.1"/>
</dbReference>
<evidence type="ECO:0000313" key="3">
    <source>
        <dbReference type="EMBL" id="SEV84516.1"/>
    </source>
</evidence>
<feature type="transmembrane region" description="Helical" evidence="2">
    <location>
        <begin position="20"/>
        <end position="40"/>
    </location>
</feature>
<dbReference type="Proteomes" id="UP000199701">
    <property type="component" value="Unassembled WGS sequence"/>
</dbReference>
<feature type="transmembrane region" description="Helical" evidence="2">
    <location>
        <begin position="83"/>
        <end position="104"/>
    </location>
</feature>
<sequence length="351" mass="39293">MVALLELKEKIKKIYGMYDVYIIPSAKFLVSFISISLLNGSIGYMSKIKNPLIAIFVSIFCAFLPNGFTVVCLSAFIVAHLYAISAELAVVSLCLFLLMYLLYFRFTPKSGYILIITAILCWIKLPYLVPIAIGLTSGILAVIPASFGIIVYYIIKTASEYQTAIASESASNSMQKFSFIVNSLLNNKEMILLVVAVAISIVVVYAIRRLSVENAWSYAILSGALAQFIILVVGKLALSAKIDMIFVIIGTVLAVILGYLLQILFFSVDYKRTESVQYEDDEYYYYVKAVPKVNIVNQDVKVKRINAQKVKKTDDIKRDRKYDTGKIYNKTPNKDIEDSFDEDDAMSSVDK</sequence>
<protein>
    <submittedName>
        <fullName evidence="3">Uncharacterized protein</fullName>
    </submittedName>
</protein>